<name>A0AAU7QEP8_9GAMM</name>
<accession>A0AAU7QEP8</accession>
<organism evidence="1">
    <name type="scientific">Acerihabitans sp. KWT182</name>
    <dbReference type="NCBI Taxonomy" id="3157919"/>
    <lineage>
        <taxon>Bacteria</taxon>
        <taxon>Pseudomonadati</taxon>
        <taxon>Pseudomonadota</taxon>
        <taxon>Gammaproteobacteria</taxon>
        <taxon>Enterobacterales</taxon>
        <taxon>Pectobacteriaceae</taxon>
        <taxon>Acerihabitans</taxon>
    </lineage>
</organism>
<reference evidence="1" key="1">
    <citation type="submission" date="2024-06" db="EMBL/GenBank/DDBJ databases">
        <authorList>
            <person name="Coelho C."/>
            <person name="Bento M."/>
            <person name="Garcia E."/>
            <person name="Camelo A."/>
            <person name="Brandao I."/>
            <person name="Espirito Santo C."/>
            <person name="Trovao J."/>
            <person name="Verissimo A."/>
            <person name="Costa J."/>
            <person name="Tiago I."/>
        </authorList>
    </citation>
    <scope>NUCLEOTIDE SEQUENCE</scope>
    <source>
        <strain evidence="1">KWT182</strain>
    </source>
</reference>
<proteinExistence type="predicted"/>
<dbReference type="EMBL" id="CP157947">
    <property type="protein sequence ID" value="XBS71690.1"/>
    <property type="molecule type" value="Genomic_DNA"/>
</dbReference>
<dbReference type="Gene3D" id="6.10.290.10">
    <property type="match status" value="1"/>
</dbReference>
<evidence type="ECO:0008006" key="2">
    <source>
        <dbReference type="Google" id="ProtNLM"/>
    </source>
</evidence>
<evidence type="ECO:0000313" key="1">
    <source>
        <dbReference type="EMBL" id="XBS71690.1"/>
    </source>
</evidence>
<sequence length="120" mass="13999">MKDFVFLEKMKNDILRIYLEKGSAFNLNEIEMNPKRDLDESLDQMMGELSLTSKLLNEARTNNDELAKKSALLMIRAQAMSLSGFFEAICDDTENLAMLDTWLSFPEDYELPEHYNYPFK</sequence>
<dbReference type="AlphaFoldDB" id="A0AAU7QEP8"/>
<protein>
    <recommendedName>
        <fullName evidence="2">Phage protein</fullName>
    </recommendedName>
</protein>
<gene>
    <name evidence="1" type="ORF">ABK905_12815</name>
</gene>